<organism evidence="1 2">
    <name type="scientific">Acrobeloides nanus</name>
    <dbReference type="NCBI Taxonomy" id="290746"/>
    <lineage>
        <taxon>Eukaryota</taxon>
        <taxon>Metazoa</taxon>
        <taxon>Ecdysozoa</taxon>
        <taxon>Nematoda</taxon>
        <taxon>Chromadorea</taxon>
        <taxon>Rhabditida</taxon>
        <taxon>Tylenchina</taxon>
        <taxon>Cephalobomorpha</taxon>
        <taxon>Cephaloboidea</taxon>
        <taxon>Cephalobidae</taxon>
        <taxon>Acrobeloides</taxon>
    </lineage>
</organism>
<name>A0A914DZL9_9BILA</name>
<evidence type="ECO:0000313" key="1">
    <source>
        <dbReference type="Proteomes" id="UP000887540"/>
    </source>
</evidence>
<accession>A0A914DZL9</accession>
<dbReference type="AlphaFoldDB" id="A0A914DZL9"/>
<dbReference type="WBParaSite" id="ACRNAN_scaffold4795.g12795.t1">
    <property type="protein sequence ID" value="ACRNAN_scaffold4795.g12795.t1"/>
    <property type="gene ID" value="ACRNAN_scaffold4795.g12795"/>
</dbReference>
<sequence>MAQIELMALFQPATIFVNRPTPEVFVRKYEQITTTNTGTFEPAILHAMWYCWCREESSQQESNQQEEEGGCCGEMAESFCEGFLSGICGG</sequence>
<keyword evidence="1" id="KW-1185">Reference proteome</keyword>
<proteinExistence type="predicted"/>
<evidence type="ECO:0000313" key="2">
    <source>
        <dbReference type="WBParaSite" id="ACRNAN_scaffold4795.g12795.t1"/>
    </source>
</evidence>
<dbReference type="Proteomes" id="UP000887540">
    <property type="component" value="Unplaced"/>
</dbReference>
<protein>
    <submittedName>
        <fullName evidence="2">Uncharacterized protein</fullName>
    </submittedName>
</protein>
<reference evidence="2" key="1">
    <citation type="submission" date="2022-11" db="UniProtKB">
        <authorList>
            <consortium name="WormBaseParasite"/>
        </authorList>
    </citation>
    <scope>IDENTIFICATION</scope>
</reference>